<dbReference type="SUPFAM" id="SSF53955">
    <property type="entry name" value="Lysozyme-like"/>
    <property type="match status" value="1"/>
</dbReference>
<dbReference type="EMBL" id="JAIKTU010000003">
    <property type="protein sequence ID" value="MBY0754680.1"/>
    <property type="molecule type" value="Genomic_DNA"/>
</dbReference>
<organism evidence="2 3">
    <name type="scientific">Clostridium sardiniense</name>
    <name type="common">Clostridium absonum</name>
    <dbReference type="NCBI Taxonomy" id="29369"/>
    <lineage>
        <taxon>Bacteria</taxon>
        <taxon>Bacillati</taxon>
        <taxon>Bacillota</taxon>
        <taxon>Clostridia</taxon>
        <taxon>Eubacteriales</taxon>
        <taxon>Clostridiaceae</taxon>
        <taxon>Clostridium</taxon>
    </lineage>
</organism>
<protein>
    <submittedName>
        <fullName evidence="2">Lytic transglycosylase domain-containing protein</fullName>
    </submittedName>
</protein>
<dbReference type="Pfam" id="PF01464">
    <property type="entry name" value="SLT"/>
    <property type="match status" value="1"/>
</dbReference>
<evidence type="ECO:0000313" key="3">
    <source>
        <dbReference type="Proteomes" id="UP001299068"/>
    </source>
</evidence>
<dbReference type="CDD" id="cd00254">
    <property type="entry name" value="LT-like"/>
    <property type="match status" value="1"/>
</dbReference>
<reference evidence="2 3" key="1">
    <citation type="journal article" date="2021" name="Cell Host Microbe">
        <title>in vivo commensal control of Clostridioides difficile virulence.</title>
        <authorList>
            <person name="Girinathan B.P."/>
            <person name="Dibenedetto N."/>
            <person name="Worley J.N."/>
            <person name="Peltier J."/>
            <person name="Arrieta-Ortiz M.L."/>
            <person name="Rupa Christinal Immanuel S."/>
            <person name="Lavin R."/>
            <person name="Delaney M.L."/>
            <person name="Cummins C."/>
            <person name="Hoffmann M."/>
            <person name="Luo Y."/>
            <person name="Gonzalez-Escalona N."/>
            <person name="Allard M."/>
            <person name="Onderdonk A.B."/>
            <person name="Gerber G.K."/>
            <person name="Sonenshein A.L."/>
            <person name="Baliga N."/>
            <person name="Dupuy B."/>
            <person name="Bry L."/>
        </authorList>
    </citation>
    <scope>NUCLEOTIDE SEQUENCE [LARGE SCALE GENOMIC DNA]</scope>
    <source>
        <strain evidence="2 3">DSM 599</strain>
    </source>
</reference>
<evidence type="ECO:0000259" key="1">
    <source>
        <dbReference type="Pfam" id="PF01464"/>
    </source>
</evidence>
<name>A0ABS7KV39_CLOSR</name>
<dbReference type="Proteomes" id="UP001299068">
    <property type="component" value="Unassembled WGS sequence"/>
</dbReference>
<dbReference type="PANTHER" id="PTHR37423">
    <property type="entry name" value="SOLUBLE LYTIC MUREIN TRANSGLYCOSYLASE-RELATED"/>
    <property type="match status" value="1"/>
</dbReference>
<keyword evidence="3" id="KW-1185">Reference proteome</keyword>
<dbReference type="Gene3D" id="1.10.530.10">
    <property type="match status" value="1"/>
</dbReference>
<evidence type="ECO:0000313" key="2">
    <source>
        <dbReference type="EMBL" id="MBY0754680.1"/>
    </source>
</evidence>
<sequence length="219" mass="24399">MDLSAINNLTGLGNLNEGSKSNIFQTVLISLLSAISEKNKTVTNPNDRVSIDNIIGCLNSVKLSDIGSNGRNFVNKINLDNTNDLSKKDRIEKAINTYSEKYGVDKNLIEAIIKVESDFNPNTVSWAGAKGLMQLMPENCKSLGIVDPFNIEQNIDGGARHIKEYINMYKGDIKMALMAYNGGPTRMFNRGVRSIDDIYKMPKETQNYVTKVMNYYKGL</sequence>
<dbReference type="PANTHER" id="PTHR37423:SF2">
    <property type="entry name" value="MEMBRANE-BOUND LYTIC MUREIN TRANSGLYCOSYLASE C"/>
    <property type="match status" value="1"/>
</dbReference>
<comment type="caution">
    <text evidence="2">The sequence shown here is derived from an EMBL/GenBank/DDBJ whole genome shotgun (WGS) entry which is preliminary data.</text>
</comment>
<gene>
    <name evidence="2" type="ORF">K5V21_04335</name>
</gene>
<feature type="domain" description="Transglycosylase SLT" evidence="1">
    <location>
        <begin position="94"/>
        <end position="187"/>
    </location>
</feature>
<dbReference type="InterPro" id="IPR008258">
    <property type="entry name" value="Transglycosylase_SLT_dom_1"/>
</dbReference>
<accession>A0ABS7KV39</accession>
<dbReference type="InterPro" id="IPR023346">
    <property type="entry name" value="Lysozyme-like_dom_sf"/>
</dbReference>
<proteinExistence type="predicted"/>